<dbReference type="InterPro" id="IPR016181">
    <property type="entry name" value="Acyl_CoA_acyltransferase"/>
</dbReference>
<dbReference type="PROSITE" id="PS51186">
    <property type="entry name" value="GNAT"/>
    <property type="match status" value="1"/>
</dbReference>
<comment type="caution">
    <text evidence="2">The sequence shown here is derived from an EMBL/GenBank/DDBJ whole genome shotgun (WGS) entry which is preliminary data.</text>
</comment>
<dbReference type="Gene3D" id="3.40.630.30">
    <property type="match status" value="1"/>
</dbReference>
<proteinExistence type="predicted"/>
<dbReference type="SUPFAM" id="SSF55729">
    <property type="entry name" value="Acyl-CoA N-acyltransferases (Nat)"/>
    <property type="match status" value="1"/>
</dbReference>
<dbReference type="EMBL" id="BAAAQD010000001">
    <property type="protein sequence ID" value="GAA1499367.1"/>
    <property type="molecule type" value="Genomic_DNA"/>
</dbReference>
<evidence type="ECO:0000259" key="1">
    <source>
        <dbReference type="PROSITE" id="PS51186"/>
    </source>
</evidence>
<dbReference type="Pfam" id="PF13302">
    <property type="entry name" value="Acetyltransf_3"/>
    <property type="match status" value="1"/>
</dbReference>
<protein>
    <recommendedName>
        <fullName evidence="1">N-acetyltransferase domain-containing protein</fullName>
    </recommendedName>
</protein>
<gene>
    <name evidence="2" type="ORF">GCM10009827_000320</name>
</gene>
<keyword evidence="3" id="KW-1185">Reference proteome</keyword>
<evidence type="ECO:0000313" key="2">
    <source>
        <dbReference type="EMBL" id="GAA1499367.1"/>
    </source>
</evidence>
<dbReference type="RefSeq" id="WP_344498139.1">
    <property type="nucleotide sequence ID" value="NZ_BAAAQD010000001.1"/>
</dbReference>
<accession>A0ABN1ZHI6</accession>
<feature type="domain" description="N-acetyltransferase" evidence="1">
    <location>
        <begin position="24"/>
        <end position="183"/>
    </location>
</feature>
<sequence>MVDTAAPVLRCGFGGAHTATTARLEVSVPRRQELIDVWADLADAEARFRLGWGEDGPWVDQDDTDPMVIADEGAEFIGRDPQTGVAVVSAGFGRADDGYMEVSGLVHPAFRRFGFGREALQVVCAFAHRHFGVTELRARCETDNEASRRWLASAGFLPVEGVFMHTLPDGRSMATIRWRHLDPTARRRCKRPFMPVE</sequence>
<organism evidence="2 3">
    <name type="scientific">Dactylosporangium maewongense</name>
    <dbReference type="NCBI Taxonomy" id="634393"/>
    <lineage>
        <taxon>Bacteria</taxon>
        <taxon>Bacillati</taxon>
        <taxon>Actinomycetota</taxon>
        <taxon>Actinomycetes</taxon>
        <taxon>Micromonosporales</taxon>
        <taxon>Micromonosporaceae</taxon>
        <taxon>Dactylosporangium</taxon>
    </lineage>
</organism>
<dbReference type="Proteomes" id="UP001501470">
    <property type="component" value="Unassembled WGS sequence"/>
</dbReference>
<evidence type="ECO:0000313" key="3">
    <source>
        <dbReference type="Proteomes" id="UP001501470"/>
    </source>
</evidence>
<reference evidence="2 3" key="1">
    <citation type="journal article" date="2019" name="Int. J. Syst. Evol. Microbiol.">
        <title>The Global Catalogue of Microorganisms (GCM) 10K type strain sequencing project: providing services to taxonomists for standard genome sequencing and annotation.</title>
        <authorList>
            <consortium name="The Broad Institute Genomics Platform"/>
            <consortium name="The Broad Institute Genome Sequencing Center for Infectious Disease"/>
            <person name="Wu L."/>
            <person name="Ma J."/>
        </authorList>
    </citation>
    <scope>NUCLEOTIDE SEQUENCE [LARGE SCALE GENOMIC DNA]</scope>
    <source>
        <strain evidence="2 3">JCM 15933</strain>
    </source>
</reference>
<dbReference type="InterPro" id="IPR000182">
    <property type="entry name" value="GNAT_dom"/>
</dbReference>
<dbReference type="CDD" id="cd04301">
    <property type="entry name" value="NAT_SF"/>
    <property type="match status" value="1"/>
</dbReference>
<name>A0ABN1ZHI6_9ACTN</name>